<keyword evidence="2" id="KW-1185">Reference proteome</keyword>
<dbReference type="RefSeq" id="WP_271713896.1">
    <property type="nucleotide sequence ID" value="NZ_AP024169.1"/>
</dbReference>
<dbReference type="KEGG" id="ahb:bsdtb5_41870"/>
<evidence type="ECO:0000313" key="2">
    <source>
        <dbReference type="Proteomes" id="UP000595897"/>
    </source>
</evidence>
<protein>
    <submittedName>
        <fullName evidence="1">Uncharacterized protein</fullName>
    </submittedName>
</protein>
<accession>A0A7R7EQ24</accession>
<sequence length="275" mass="32484">MNLIDTYSEVERLFIGKTFSKDTWRNYANSIESNLAKRIEADSNEYDYERKILPVLNLSISSNKELEQLHQSFLKVTEKLQERVMNIFGKDLDVDIILYLGLCNGAGWATQINGRKKVLLGIEKIIELHWYDENNLAALIYHELGHIWHDTTRNVVTEIVTQSQHAIWRLYREGVAMYCEQLLYNKGRFYHQNINGWLEWCDRNRSILIAEYKQRVTRNENVQEFFGDWCKFMEHSDVGYYLGAEFVGYLAKEYTLNDIANMDLEVLINKFLLEV</sequence>
<name>A0A7R7EQ24_9FIRM</name>
<dbReference type="AlphaFoldDB" id="A0A7R7EQ24"/>
<evidence type="ECO:0000313" key="1">
    <source>
        <dbReference type="EMBL" id="BCN32892.1"/>
    </source>
</evidence>
<gene>
    <name evidence="1" type="ORF">bsdtb5_41870</name>
</gene>
<reference evidence="1 2" key="1">
    <citation type="submission" date="2020-11" db="EMBL/GenBank/DDBJ databases">
        <title>Draft genome sequencing of a Lachnospiraceae strain isolated from anoxic soil subjected to BSD treatment.</title>
        <authorList>
            <person name="Uek A."/>
            <person name="Tonouchi A."/>
        </authorList>
    </citation>
    <scope>NUCLEOTIDE SEQUENCE [LARGE SCALE GENOMIC DNA]</scope>
    <source>
        <strain evidence="1 2">TB5</strain>
    </source>
</reference>
<organism evidence="1 2">
    <name type="scientific">Anaeromicropila herbilytica</name>
    <dbReference type="NCBI Taxonomy" id="2785025"/>
    <lineage>
        <taxon>Bacteria</taxon>
        <taxon>Bacillati</taxon>
        <taxon>Bacillota</taxon>
        <taxon>Clostridia</taxon>
        <taxon>Lachnospirales</taxon>
        <taxon>Lachnospiraceae</taxon>
        <taxon>Anaeromicropila</taxon>
    </lineage>
</organism>
<dbReference type="EMBL" id="AP024169">
    <property type="protein sequence ID" value="BCN32892.1"/>
    <property type="molecule type" value="Genomic_DNA"/>
</dbReference>
<proteinExistence type="predicted"/>
<dbReference type="Proteomes" id="UP000595897">
    <property type="component" value="Chromosome"/>
</dbReference>